<name>A0AAD5M1K3_PARTN</name>
<protein>
    <submittedName>
        <fullName evidence="1">Uncharacterized protein</fullName>
    </submittedName>
</protein>
<accession>A0AAD5M1K3</accession>
<proteinExistence type="predicted"/>
<sequence>MLDFESWSTDIFITIKRMVSEKRALFLGIMQTTGQKCVSKEEICGAEGEGTGSRVTLQSATNDHCLRPRRHRIETLDQAEEACQEFRGFKA</sequence>
<organism evidence="1 2">
    <name type="scientific">Parelaphostrongylus tenuis</name>
    <name type="common">Meningeal worm</name>
    <dbReference type="NCBI Taxonomy" id="148309"/>
    <lineage>
        <taxon>Eukaryota</taxon>
        <taxon>Metazoa</taxon>
        <taxon>Ecdysozoa</taxon>
        <taxon>Nematoda</taxon>
        <taxon>Chromadorea</taxon>
        <taxon>Rhabditida</taxon>
        <taxon>Rhabditina</taxon>
        <taxon>Rhabditomorpha</taxon>
        <taxon>Strongyloidea</taxon>
        <taxon>Metastrongylidae</taxon>
        <taxon>Parelaphostrongylus</taxon>
    </lineage>
</organism>
<dbReference type="AlphaFoldDB" id="A0AAD5M1K3"/>
<gene>
    <name evidence="1" type="ORF">KIN20_006305</name>
</gene>
<dbReference type="EMBL" id="JAHQIW010000876">
    <property type="protein sequence ID" value="KAJ1350505.1"/>
    <property type="molecule type" value="Genomic_DNA"/>
</dbReference>
<keyword evidence="2" id="KW-1185">Reference proteome</keyword>
<reference evidence="1" key="1">
    <citation type="submission" date="2021-06" db="EMBL/GenBank/DDBJ databases">
        <title>Parelaphostrongylus tenuis whole genome reference sequence.</title>
        <authorList>
            <person name="Garwood T.J."/>
            <person name="Larsen P.A."/>
            <person name="Fountain-Jones N.M."/>
            <person name="Garbe J.R."/>
            <person name="Macchietto M.G."/>
            <person name="Kania S.A."/>
            <person name="Gerhold R.W."/>
            <person name="Richards J.E."/>
            <person name="Wolf T.M."/>
        </authorList>
    </citation>
    <scope>NUCLEOTIDE SEQUENCE</scope>
    <source>
        <strain evidence="1">MNPRO001-30</strain>
        <tissue evidence="1">Meninges</tissue>
    </source>
</reference>
<comment type="caution">
    <text evidence="1">The sequence shown here is derived from an EMBL/GenBank/DDBJ whole genome shotgun (WGS) entry which is preliminary data.</text>
</comment>
<dbReference type="Proteomes" id="UP001196413">
    <property type="component" value="Unassembled WGS sequence"/>
</dbReference>
<evidence type="ECO:0000313" key="1">
    <source>
        <dbReference type="EMBL" id="KAJ1350505.1"/>
    </source>
</evidence>
<evidence type="ECO:0000313" key="2">
    <source>
        <dbReference type="Proteomes" id="UP001196413"/>
    </source>
</evidence>